<feature type="chain" id="PRO_5039442549" evidence="5">
    <location>
        <begin position="22"/>
        <end position="335"/>
    </location>
</feature>
<dbReference type="InterPro" id="IPR051313">
    <property type="entry name" value="Bact_iron-sidero_bind"/>
</dbReference>
<dbReference type="OrthoDB" id="1846031at2"/>
<dbReference type="GO" id="GO:0030288">
    <property type="term" value="C:outer membrane-bounded periplasmic space"/>
    <property type="evidence" value="ECO:0007669"/>
    <property type="project" value="TreeGrafter"/>
</dbReference>
<organism evidence="6 7">
    <name type="scientific">Nocardioides lianchengensis</name>
    <dbReference type="NCBI Taxonomy" id="1045774"/>
    <lineage>
        <taxon>Bacteria</taxon>
        <taxon>Bacillati</taxon>
        <taxon>Actinomycetota</taxon>
        <taxon>Actinomycetes</taxon>
        <taxon>Propionibacteriales</taxon>
        <taxon>Nocardioidaceae</taxon>
        <taxon>Nocardioides</taxon>
    </lineage>
</organism>
<dbReference type="Pfam" id="PF01497">
    <property type="entry name" value="Peripla_BP_2"/>
    <property type="match status" value="1"/>
</dbReference>
<evidence type="ECO:0000256" key="4">
    <source>
        <dbReference type="ARBA" id="ARBA00022729"/>
    </source>
</evidence>
<dbReference type="InterPro" id="IPR002491">
    <property type="entry name" value="ABC_transptr_periplasmic_BD"/>
</dbReference>
<dbReference type="PANTHER" id="PTHR30532">
    <property type="entry name" value="IRON III DICITRATE-BINDING PERIPLASMIC PROTEIN"/>
    <property type="match status" value="1"/>
</dbReference>
<dbReference type="PROSITE" id="PS51257">
    <property type="entry name" value="PROKAR_LIPOPROTEIN"/>
    <property type="match status" value="1"/>
</dbReference>
<keyword evidence="7" id="KW-1185">Reference proteome</keyword>
<dbReference type="PROSITE" id="PS50983">
    <property type="entry name" value="FE_B12_PBP"/>
    <property type="match status" value="1"/>
</dbReference>
<dbReference type="Proteomes" id="UP000199034">
    <property type="component" value="Unassembled WGS sequence"/>
</dbReference>
<dbReference type="Gene3D" id="3.40.50.1980">
    <property type="entry name" value="Nitrogenase molybdenum iron protein domain"/>
    <property type="match status" value="2"/>
</dbReference>
<evidence type="ECO:0000313" key="6">
    <source>
        <dbReference type="EMBL" id="SDD97552.1"/>
    </source>
</evidence>
<protein>
    <submittedName>
        <fullName evidence="6">Iron complex transport system substrate-binding protein</fullName>
    </submittedName>
</protein>
<comment type="similarity">
    <text evidence="2">Belongs to the bacterial solute-binding protein 8 family.</text>
</comment>
<evidence type="ECO:0000256" key="1">
    <source>
        <dbReference type="ARBA" id="ARBA00004196"/>
    </source>
</evidence>
<dbReference type="STRING" id="1045774.SAMN05421872_1135"/>
<dbReference type="EMBL" id="FMZM01000013">
    <property type="protein sequence ID" value="SDD97552.1"/>
    <property type="molecule type" value="Genomic_DNA"/>
</dbReference>
<keyword evidence="3" id="KW-0813">Transport</keyword>
<evidence type="ECO:0000256" key="3">
    <source>
        <dbReference type="ARBA" id="ARBA00022448"/>
    </source>
</evidence>
<keyword evidence="4 5" id="KW-0732">Signal</keyword>
<dbReference type="AlphaFoldDB" id="A0A1G6Z4Z8"/>
<evidence type="ECO:0000313" key="7">
    <source>
        <dbReference type="Proteomes" id="UP000199034"/>
    </source>
</evidence>
<name>A0A1G6Z4Z8_9ACTN</name>
<dbReference type="SUPFAM" id="SSF53807">
    <property type="entry name" value="Helical backbone' metal receptor"/>
    <property type="match status" value="1"/>
</dbReference>
<gene>
    <name evidence="6" type="ORF">SAMN05421872_1135</name>
</gene>
<dbReference type="GO" id="GO:1901678">
    <property type="term" value="P:iron coordination entity transport"/>
    <property type="evidence" value="ECO:0007669"/>
    <property type="project" value="UniProtKB-ARBA"/>
</dbReference>
<proteinExistence type="inferred from homology"/>
<comment type="subcellular location">
    <subcellularLocation>
        <location evidence="1">Cell envelope</location>
    </subcellularLocation>
</comment>
<dbReference type="RefSeq" id="WP_090860222.1">
    <property type="nucleotide sequence ID" value="NZ_FMZM01000013.1"/>
</dbReference>
<feature type="signal peptide" evidence="5">
    <location>
        <begin position="1"/>
        <end position="21"/>
    </location>
</feature>
<reference evidence="6 7" key="1">
    <citation type="submission" date="2016-10" db="EMBL/GenBank/DDBJ databases">
        <authorList>
            <person name="de Groot N.N."/>
        </authorList>
    </citation>
    <scope>NUCLEOTIDE SEQUENCE [LARGE SCALE GENOMIC DNA]</scope>
    <source>
        <strain evidence="6 7">CGMCC 4.6858</strain>
    </source>
</reference>
<evidence type="ECO:0000256" key="5">
    <source>
        <dbReference type="SAM" id="SignalP"/>
    </source>
</evidence>
<sequence length="335" mass="35062">MRVRSVIPGALGLLVSLLLTAGCTAGQSPDVPLSATREDPPGEAVTIRHSRGTTTVPRPPRRVVTLGSTDTQVAAALDVPIVAAVRDPTRRDGNWPGVTPALRPDVAVLDDDLPDLERIALARPDLILAVSATGPYLDAYDRLSRIAPVLAPAASTDADTTSGDDVARMIGQALFRYDEALDLIADSDADLDRFAADHPELAGATYALGLYGGGQAYLDATPGSQSHQLLRRLGLDLAPQVTDLAATGRWNRSADGLVIVGPEHLDVLDGIDVVLVGTTGATTARELREQPVVAGTDLWSSGRLHLIGPGLTTSLLRPNPAVTGFVLRSLGRLGL</sequence>
<accession>A0A1G6Z4Z8</accession>
<dbReference type="PANTHER" id="PTHR30532:SF1">
    <property type="entry name" value="IRON(3+)-HYDROXAMATE-BINDING PROTEIN FHUD"/>
    <property type="match status" value="1"/>
</dbReference>
<evidence type="ECO:0000256" key="2">
    <source>
        <dbReference type="ARBA" id="ARBA00008814"/>
    </source>
</evidence>